<dbReference type="Gene3D" id="1.10.110.10">
    <property type="entry name" value="Plant lipid-transfer and hydrophobic proteins"/>
    <property type="match status" value="1"/>
</dbReference>
<evidence type="ECO:0000313" key="6">
    <source>
        <dbReference type="Proteomes" id="UP000823775"/>
    </source>
</evidence>
<dbReference type="InterPro" id="IPR016140">
    <property type="entry name" value="Bifunc_inhib/LTP/seed_store"/>
</dbReference>
<dbReference type="InterPro" id="IPR036312">
    <property type="entry name" value="Bifun_inhib/LTP/seed_sf"/>
</dbReference>
<evidence type="ECO:0000256" key="1">
    <source>
        <dbReference type="ARBA" id="ARBA00009748"/>
    </source>
</evidence>
<accession>A0ABS8SUP0</accession>
<dbReference type="Pfam" id="PF00234">
    <property type="entry name" value="Tryp_alpha_amyl"/>
    <property type="match status" value="1"/>
</dbReference>
<evidence type="ECO:0000256" key="2">
    <source>
        <dbReference type="ARBA" id="ARBA00022448"/>
    </source>
</evidence>
<keyword evidence="3" id="KW-0446">Lipid-binding</keyword>
<evidence type="ECO:0000259" key="4">
    <source>
        <dbReference type="Pfam" id="PF00234"/>
    </source>
</evidence>
<sequence>MTVTSPPPVTEAEAITCDTVHNSIKPCLNYMMYGGSVTEECCTSCTSCIAKGTTALDRQTMCSCIKDLASFITDEQIDRVASIPGQCGGKVPFKISKDVDCSKKNWISIEAKVERILIQCYER</sequence>
<name>A0ABS8SUP0_DATST</name>
<proteinExistence type="inferred from homology"/>
<dbReference type="PANTHER" id="PTHR33076">
    <property type="entry name" value="NON-SPECIFIC LIPID-TRANSFER PROTEIN 2-RELATED"/>
    <property type="match status" value="1"/>
</dbReference>
<dbReference type="Proteomes" id="UP000823775">
    <property type="component" value="Unassembled WGS sequence"/>
</dbReference>
<dbReference type="SUPFAM" id="SSF47699">
    <property type="entry name" value="Bifunctional inhibitor/lipid-transfer protein/seed storage 2S albumin"/>
    <property type="match status" value="1"/>
</dbReference>
<comment type="caution">
    <text evidence="5">The sequence shown here is derived from an EMBL/GenBank/DDBJ whole genome shotgun (WGS) entry which is preliminary data.</text>
</comment>
<organism evidence="5 6">
    <name type="scientific">Datura stramonium</name>
    <name type="common">Jimsonweed</name>
    <name type="synonym">Common thornapple</name>
    <dbReference type="NCBI Taxonomy" id="4076"/>
    <lineage>
        <taxon>Eukaryota</taxon>
        <taxon>Viridiplantae</taxon>
        <taxon>Streptophyta</taxon>
        <taxon>Embryophyta</taxon>
        <taxon>Tracheophyta</taxon>
        <taxon>Spermatophyta</taxon>
        <taxon>Magnoliopsida</taxon>
        <taxon>eudicotyledons</taxon>
        <taxon>Gunneridae</taxon>
        <taxon>Pentapetalae</taxon>
        <taxon>asterids</taxon>
        <taxon>lamiids</taxon>
        <taxon>Solanales</taxon>
        <taxon>Solanaceae</taxon>
        <taxon>Solanoideae</taxon>
        <taxon>Datureae</taxon>
        <taxon>Datura</taxon>
    </lineage>
</organism>
<dbReference type="InterPro" id="IPR000528">
    <property type="entry name" value="Plant_nsLTP"/>
</dbReference>
<dbReference type="PRINTS" id="PR00382">
    <property type="entry name" value="LIPIDTRNSFER"/>
</dbReference>
<keyword evidence="2" id="KW-0813">Transport</keyword>
<dbReference type="CDD" id="cd01960">
    <property type="entry name" value="nsLTP1"/>
    <property type="match status" value="1"/>
</dbReference>
<evidence type="ECO:0000313" key="5">
    <source>
        <dbReference type="EMBL" id="MCD7462761.1"/>
    </source>
</evidence>
<feature type="domain" description="Bifunctional inhibitor/plant lipid transfer protein/seed storage helical" evidence="4">
    <location>
        <begin position="17"/>
        <end position="101"/>
    </location>
</feature>
<keyword evidence="6" id="KW-1185">Reference proteome</keyword>
<evidence type="ECO:0000256" key="3">
    <source>
        <dbReference type="ARBA" id="ARBA00023121"/>
    </source>
</evidence>
<gene>
    <name evidence="5" type="ORF">HAX54_049301</name>
</gene>
<comment type="similarity">
    <text evidence="1">Belongs to the plant LTP family.</text>
</comment>
<reference evidence="5 6" key="1">
    <citation type="journal article" date="2021" name="BMC Genomics">
        <title>Datura genome reveals duplications of psychoactive alkaloid biosynthetic genes and high mutation rate following tissue culture.</title>
        <authorList>
            <person name="Rajewski A."/>
            <person name="Carter-House D."/>
            <person name="Stajich J."/>
            <person name="Litt A."/>
        </authorList>
    </citation>
    <scope>NUCLEOTIDE SEQUENCE [LARGE SCALE GENOMIC DNA]</scope>
    <source>
        <strain evidence="5">AR-01</strain>
    </source>
</reference>
<dbReference type="EMBL" id="JACEIK010000832">
    <property type="protein sequence ID" value="MCD7462761.1"/>
    <property type="molecule type" value="Genomic_DNA"/>
</dbReference>
<protein>
    <recommendedName>
        <fullName evidence="4">Bifunctional inhibitor/plant lipid transfer protein/seed storage helical domain-containing protein</fullName>
    </recommendedName>
</protein>